<dbReference type="EMBL" id="CP001958">
    <property type="protein sequence ID" value="ADG99197.1"/>
    <property type="molecule type" value="Genomic_DNA"/>
</dbReference>
<dbReference type="SUPFAM" id="SSF51011">
    <property type="entry name" value="Glycosyl hydrolase domain"/>
    <property type="match status" value="1"/>
</dbReference>
<evidence type="ECO:0000256" key="3">
    <source>
        <dbReference type="ARBA" id="ARBA00022801"/>
    </source>
</evidence>
<comment type="catalytic activity">
    <reaction evidence="5">
        <text>Hydrolysis of terminal, non-reducing alpha-D-galactose residues in alpha-D-galactosides, including galactose oligosaccharides, galactomannans and galactolipids.</text>
        <dbReference type="EC" id="3.2.1.22"/>
    </reaction>
</comment>
<keyword evidence="3 5" id="KW-0378">Hydrolase</keyword>
<evidence type="ECO:0000313" key="9">
    <source>
        <dbReference type="Proteomes" id="UP000002247"/>
    </source>
</evidence>
<dbReference type="Pfam" id="PF16499">
    <property type="entry name" value="Melibiase_2"/>
    <property type="match status" value="2"/>
</dbReference>
<dbReference type="PANTHER" id="PTHR11452:SF75">
    <property type="entry name" value="ALPHA-GALACTOSIDASE MEL1"/>
    <property type="match status" value="1"/>
</dbReference>
<dbReference type="PRINTS" id="PR00740">
    <property type="entry name" value="GLHYDRLASE27"/>
</dbReference>
<dbReference type="CDD" id="cd14792">
    <property type="entry name" value="GH27"/>
    <property type="match status" value="1"/>
</dbReference>
<evidence type="ECO:0000256" key="5">
    <source>
        <dbReference type="RuleBase" id="RU361168"/>
    </source>
</evidence>
<keyword evidence="9" id="KW-1185">Reference proteome</keyword>
<dbReference type="PROSITE" id="PS51257">
    <property type="entry name" value="PROKAR_LIPOPROTEIN"/>
    <property type="match status" value="1"/>
</dbReference>
<evidence type="ECO:0000256" key="2">
    <source>
        <dbReference type="ARBA" id="ARBA00022729"/>
    </source>
</evidence>
<dbReference type="InterPro" id="IPR013780">
    <property type="entry name" value="Glyco_hydro_b"/>
</dbReference>
<dbReference type="InterPro" id="IPR041233">
    <property type="entry name" value="Melibiase_C"/>
</dbReference>
<keyword evidence="4 5" id="KW-0326">Glycosidase</keyword>
<dbReference type="GO" id="GO:0004557">
    <property type="term" value="F:alpha-galactosidase activity"/>
    <property type="evidence" value="ECO:0007669"/>
    <property type="project" value="UniProtKB-EC"/>
</dbReference>
<protein>
    <recommendedName>
        <fullName evidence="5">Alpha-galactosidase</fullName>
        <ecNumber evidence="5">3.2.1.22</ecNumber>
    </recommendedName>
    <alternativeName>
        <fullName evidence="5">Melibiase</fullName>
    </alternativeName>
</protein>
<proteinExistence type="inferred from homology"/>
<dbReference type="InterPro" id="IPR013785">
    <property type="entry name" value="Aldolase_TIM"/>
</dbReference>
<dbReference type="HOGENOM" id="CLU_013093_3_3_11"/>
<feature type="domain" description="Alpha galactosidase C-terminal" evidence="7">
    <location>
        <begin position="377"/>
        <end position="451"/>
    </location>
</feature>
<dbReference type="eggNOG" id="COG3345">
    <property type="taxonomic scope" value="Bacteria"/>
</dbReference>
<dbReference type="SUPFAM" id="SSF51445">
    <property type="entry name" value="(Trans)glycosidases"/>
    <property type="match status" value="1"/>
</dbReference>
<evidence type="ECO:0000259" key="7">
    <source>
        <dbReference type="Pfam" id="PF17801"/>
    </source>
</evidence>
<gene>
    <name evidence="8" type="ordered locus">Srot_2765</name>
</gene>
<dbReference type="Gene3D" id="2.60.40.1180">
    <property type="entry name" value="Golgi alpha-mannosidase II"/>
    <property type="match status" value="1"/>
</dbReference>
<dbReference type="PANTHER" id="PTHR11452">
    <property type="entry name" value="ALPHA-GALACTOSIDASE/ALPHA-N-ACETYLGALACTOSAMINIDASE"/>
    <property type="match status" value="1"/>
</dbReference>
<dbReference type="EC" id="3.2.1.22" evidence="5"/>
<dbReference type="CAZy" id="GH27">
    <property type="family name" value="Glycoside Hydrolase Family 27"/>
</dbReference>
<dbReference type="KEGG" id="srt:Srot_2765"/>
<evidence type="ECO:0000256" key="4">
    <source>
        <dbReference type="ARBA" id="ARBA00023295"/>
    </source>
</evidence>
<reference evidence="8 9" key="1">
    <citation type="journal article" date="2010" name="Stand. Genomic Sci.">
        <title>Complete genome sequence of Segniliparus rotundus type strain (CDC 1076).</title>
        <authorList>
            <person name="Sikorski J."/>
            <person name="Lapidus A."/>
            <person name="Copeland A."/>
            <person name="Misra M."/>
            <person name="Glavina Del Rio T."/>
            <person name="Nolan M."/>
            <person name="Lucas S."/>
            <person name="Chen F."/>
            <person name="Tice H."/>
            <person name="Cheng J.F."/>
            <person name="Jando M."/>
            <person name="Schneider S."/>
            <person name="Bruce D."/>
            <person name="Goodwin L."/>
            <person name="Pitluck S."/>
            <person name="Liolios K."/>
            <person name="Mikhailova N."/>
            <person name="Pati A."/>
            <person name="Ivanova N."/>
            <person name="Mavromatis K."/>
            <person name="Chen A."/>
            <person name="Palaniappan K."/>
            <person name="Chertkov O."/>
            <person name="Land M."/>
            <person name="Hauser L."/>
            <person name="Chang Y.J."/>
            <person name="Jeffries C.D."/>
            <person name="Brettin T."/>
            <person name="Detter J.C."/>
            <person name="Han C."/>
            <person name="Rohde M."/>
            <person name="Goker M."/>
            <person name="Bristow J."/>
            <person name="Eisen J.A."/>
            <person name="Markowitz V."/>
            <person name="Hugenholtz P."/>
            <person name="Kyrpides N.C."/>
            <person name="Klenk H.P."/>
        </authorList>
    </citation>
    <scope>NUCLEOTIDE SEQUENCE [LARGE SCALE GENOMIC DNA]</scope>
    <source>
        <strain evidence="9">ATCC BAA-972 / CDC 1076 / CIP 108378 / DSM 44985 / JCM 13578</strain>
    </source>
</reference>
<feature type="chain" id="PRO_5039639439" description="Alpha-galactosidase" evidence="6">
    <location>
        <begin position="19"/>
        <end position="460"/>
    </location>
</feature>
<evidence type="ECO:0000256" key="6">
    <source>
        <dbReference type="SAM" id="SignalP"/>
    </source>
</evidence>
<dbReference type="STRING" id="640132.Srot_2765"/>
<organism evidence="8 9">
    <name type="scientific">Segniliparus rotundus (strain ATCC BAA-972 / CDC 1076 / CIP 108378 / DSM 44985 / JCM 13578)</name>
    <dbReference type="NCBI Taxonomy" id="640132"/>
    <lineage>
        <taxon>Bacteria</taxon>
        <taxon>Bacillati</taxon>
        <taxon>Actinomycetota</taxon>
        <taxon>Actinomycetes</taxon>
        <taxon>Mycobacteriales</taxon>
        <taxon>Segniliparaceae</taxon>
        <taxon>Segniliparus</taxon>
    </lineage>
</organism>
<keyword evidence="5" id="KW-1015">Disulfide bond</keyword>
<feature type="signal peptide" evidence="6">
    <location>
        <begin position="1"/>
        <end position="18"/>
    </location>
</feature>
<comment type="similarity">
    <text evidence="1 5">Belongs to the glycosyl hydrolase 27 family.</text>
</comment>
<dbReference type="Proteomes" id="UP000002247">
    <property type="component" value="Chromosome"/>
</dbReference>
<keyword evidence="2 6" id="KW-0732">Signal</keyword>
<dbReference type="GO" id="GO:0005975">
    <property type="term" value="P:carbohydrate metabolic process"/>
    <property type="evidence" value="ECO:0007669"/>
    <property type="project" value="InterPro"/>
</dbReference>
<evidence type="ECO:0000256" key="1">
    <source>
        <dbReference type="ARBA" id="ARBA00009743"/>
    </source>
</evidence>
<name>D6ZD10_SEGRD</name>
<dbReference type="InterPro" id="IPR002241">
    <property type="entry name" value="Glyco_hydro_27"/>
</dbReference>
<dbReference type="InterPro" id="IPR017853">
    <property type="entry name" value="GH"/>
</dbReference>
<dbReference type="Gene3D" id="3.20.20.70">
    <property type="entry name" value="Aldolase class I"/>
    <property type="match status" value="1"/>
</dbReference>
<sequence>MRRLLCALSMVAAVASCANPTHVTVAAPQGILPPMGWNSWNSGIDINDQSIRGTIDAMVSSGMRDAGYSYVNLDAGWAAPERSSTGELAADPQRFPFGLKPLADYAHERGLRFGLYSSPFNQTCGQSVGAASLGHETQDAATFAAWGIDFLKYDWCGPKASHDEQTRIFGAMGSALRKSGRRIVYSINPNSADDPAAGARFDWSGVADMVRVCGDLVPLWRNALPPLGSPDPFAARVFNALPDQLADAVNSAARPAYRNDPDMLVVGVTWSEFFLNHRELVLRSARNRLLTADQRVQLEPLLSMSAQTAQWMAAAQPGLTEDEQRSHFSLWAMLGAPLLAGNDLRSMSAATSSMLTNREVIAVDQDPLLATAHQVGGDGRIFAKPLADSSVAVALFNSSNAVADIATTAHAVGLPPASCYTLRDLWTGQSVGTAGGIVARSVAPHAVQLLRAVQAARCSP</sequence>
<evidence type="ECO:0000313" key="8">
    <source>
        <dbReference type="EMBL" id="ADG99197.1"/>
    </source>
</evidence>
<dbReference type="Pfam" id="PF17801">
    <property type="entry name" value="Melibiase_C"/>
    <property type="match status" value="1"/>
</dbReference>
<accession>D6ZD10</accession>
<dbReference type="AlphaFoldDB" id="D6ZD10"/>